<dbReference type="CDD" id="cd00635">
    <property type="entry name" value="PLPDE_III_YBL036c_like"/>
    <property type="match status" value="1"/>
</dbReference>
<dbReference type="Gene3D" id="3.20.20.10">
    <property type="entry name" value="Alanine racemase"/>
    <property type="match status" value="1"/>
</dbReference>
<evidence type="ECO:0000259" key="5">
    <source>
        <dbReference type="Pfam" id="PF01168"/>
    </source>
</evidence>
<feature type="domain" description="Alanine racemase N-terminal" evidence="5">
    <location>
        <begin position="19"/>
        <end position="229"/>
    </location>
</feature>
<dbReference type="InterPro" id="IPR011078">
    <property type="entry name" value="PyrdxlP_homeostasis"/>
</dbReference>
<keyword evidence="7" id="KW-1185">Reference proteome</keyword>
<evidence type="ECO:0000256" key="1">
    <source>
        <dbReference type="ARBA" id="ARBA00022898"/>
    </source>
</evidence>
<accession>A0A841R704</accession>
<proteinExistence type="inferred from homology"/>
<dbReference type="SUPFAM" id="SSF51419">
    <property type="entry name" value="PLP-binding barrel"/>
    <property type="match status" value="1"/>
</dbReference>
<evidence type="ECO:0000313" key="6">
    <source>
        <dbReference type="EMBL" id="MBB6478987.1"/>
    </source>
</evidence>
<dbReference type="InterPro" id="IPR001608">
    <property type="entry name" value="Ala_racemase_N"/>
</dbReference>
<dbReference type="PANTHER" id="PTHR10146">
    <property type="entry name" value="PROLINE SYNTHETASE CO-TRANSCRIBED BACTERIAL HOMOLOG PROTEIN"/>
    <property type="match status" value="1"/>
</dbReference>
<dbReference type="GO" id="GO:0030170">
    <property type="term" value="F:pyridoxal phosphate binding"/>
    <property type="evidence" value="ECO:0007669"/>
    <property type="project" value="UniProtKB-UniRule"/>
</dbReference>
<evidence type="ECO:0000256" key="2">
    <source>
        <dbReference type="HAMAP-Rule" id="MF_02087"/>
    </source>
</evidence>
<dbReference type="HAMAP" id="MF_02087">
    <property type="entry name" value="PLP_homeostasis"/>
    <property type="match status" value="1"/>
</dbReference>
<dbReference type="NCBIfam" id="TIGR00044">
    <property type="entry name" value="YggS family pyridoxal phosphate-dependent enzyme"/>
    <property type="match status" value="1"/>
</dbReference>
<keyword evidence="1 2" id="KW-0663">Pyridoxal phosphate</keyword>
<evidence type="ECO:0000313" key="7">
    <source>
        <dbReference type="Proteomes" id="UP000587760"/>
    </source>
</evidence>
<protein>
    <recommendedName>
        <fullName evidence="2">Pyridoxal phosphate homeostasis protein</fullName>
        <shortName evidence="2">PLP homeostasis protein</shortName>
    </recommendedName>
</protein>
<gene>
    <name evidence="6" type="ORF">HNR50_000620</name>
</gene>
<reference evidence="6 7" key="1">
    <citation type="submission" date="2020-08" db="EMBL/GenBank/DDBJ databases">
        <title>Genomic Encyclopedia of Type Strains, Phase IV (KMG-IV): sequencing the most valuable type-strain genomes for metagenomic binning, comparative biology and taxonomic classification.</title>
        <authorList>
            <person name="Goeker M."/>
        </authorList>
    </citation>
    <scope>NUCLEOTIDE SEQUENCE [LARGE SCALE GENOMIC DNA]</scope>
    <source>
        <strain evidence="6 7">DSM 2461</strain>
    </source>
</reference>
<dbReference type="EMBL" id="JACHGJ010000001">
    <property type="protein sequence ID" value="MBB6478987.1"/>
    <property type="molecule type" value="Genomic_DNA"/>
</dbReference>
<dbReference type="RefSeq" id="WP_184743581.1">
    <property type="nucleotide sequence ID" value="NZ_JACHGJ010000001.1"/>
</dbReference>
<dbReference type="InterPro" id="IPR029066">
    <property type="entry name" value="PLP-binding_barrel"/>
</dbReference>
<evidence type="ECO:0000256" key="4">
    <source>
        <dbReference type="RuleBase" id="RU004514"/>
    </source>
</evidence>
<name>A0A841R704_9SPIO</name>
<dbReference type="AlphaFoldDB" id="A0A841R704"/>
<sequence>MNSIAHNIEQILREISDAAEKSGRKPDDIKLMAVSKTKPMEMLLEAYEAGMRLFGENRVQEGVEKRKELPSDAEIELIGHLQSNKVKQAVGTFTCIQSVDSLKIAEKINKRAGDLEIVQDVLLELKTAEQDEAKTGFSHIDDFFSAFEQIVAMENIRIRGMMTIAPFVSDESLVRNSFRFCRENFEKAERLFSLKDFDTLSMGMSGDFKIAIEEGATLVRVGSSIFGTRY</sequence>
<evidence type="ECO:0000256" key="3">
    <source>
        <dbReference type="PIRSR" id="PIRSR004848-1"/>
    </source>
</evidence>
<dbReference type="Proteomes" id="UP000587760">
    <property type="component" value="Unassembled WGS sequence"/>
</dbReference>
<comment type="cofactor">
    <cofactor evidence="3">
        <name>pyridoxal 5'-phosphate</name>
        <dbReference type="ChEBI" id="CHEBI:597326"/>
    </cofactor>
</comment>
<comment type="function">
    <text evidence="2">Pyridoxal 5'-phosphate (PLP)-binding protein, which is involved in PLP homeostasis.</text>
</comment>
<dbReference type="PANTHER" id="PTHR10146:SF14">
    <property type="entry name" value="PYRIDOXAL PHOSPHATE HOMEOSTASIS PROTEIN"/>
    <property type="match status" value="1"/>
</dbReference>
<dbReference type="PIRSF" id="PIRSF004848">
    <property type="entry name" value="YBL036c_PLPDEIII"/>
    <property type="match status" value="1"/>
</dbReference>
<feature type="modified residue" description="N6-(pyridoxal phosphate)lysine" evidence="2 3">
    <location>
        <position position="36"/>
    </location>
</feature>
<dbReference type="Pfam" id="PF01168">
    <property type="entry name" value="Ala_racemase_N"/>
    <property type="match status" value="1"/>
</dbReference>
<comment type="caution">
    <text evidence="6">The sequence shown here is derived from an EMBL/GenBank/DDBJ whole genome shotgun (WGS) entry which is preliminary data.</text>
</comment>
<organism evidence="6 7">
    <name type="scientific">Spirochaeta isovalerica</name>
    <dbReference type="NCBI Taxonomy" id="150"/>
    <lineage>
        <taxon>Bacteria</taxon>
        <taxon>Pseudomonadati</taxon>
        <taxon>Spirochaetota</taxon>
        <taxon>Spirochaetia</taxon>
        <taxon>Spirochaetales</taxon>
        <taxon>Spirochaetaceae</taxon>
        <taxon>Spirochaeta</taxon>
    </lineage>
</organism>
<comment type="similarity">
    <text evidence="2 4">Belongs to the pyridoxal phosphate-binding protein YggS/PROSC family.</text>
</comment>